<protein>
    <submittedName>
        <fullName evidence="1">Uncharacterized protein</fullName>
    </submittedName>
</protein>
<name>A0A0C2E712_9PSED</name>
<reference evidence="1 2" key="1">
    <citation type="submission" date="2015-01" db="EMBL/GenBank/DDBJ databases">
        <title>Complete genome of Pseudomonas batumici UCM B-321 producer of the batumin antibiotic with strong antistaphilococcal and potential anticancer activity.</title>
        <authorList>
            <person name="Klochko V.V."/>
            <person name="Zelena L.B."/>
            <person name="Elena K.A."/>
            <person name="Reva O.N."/>
        </authorList>
    </citation>
    <scope>NUCLEOTIDE SEQUENCE [LARGE SCALE GENOMIC DNA]</scope>
    <source>
        <strain evidence="1 2">UCM B-321</strain>
    </source>
</reference>
<comment type="caution">
    <text evidence="1">The sequence shown here is derived from an EMBL/GenBank/DDBJ whole genome shotgun (WGS) entry which is preliminary data.</text>
</comment>
<dbReference type="PATRIC" id="fig|226910.6.peg.4589"/>
<evidence type="ECO:0000313" key="1">
    <source>
        <dbReference type="EMBL" id="KIH81669.1"/>
    </source>
</evidence>
<evidence type="ECO:0000313" key="2">
    <source>
        <dbReference type="Proteomes" id="UP000031535"/>
    </source>
</evidence>
<keyword evidence="2" id="KW-1185">Reference proteome</keyword>
<gene>
    <name evidence="1" type="ORF">UCMB321_4599</name>
</gene>
<accession>A0A0C2E712</accession>
<sequence length="43" mass="5292">MLEWLDKVIRGVVFFFMKPLGMDTRLSAALRYRMRYKLYEVFT</sequence>
<dbReference type="AlphaFoldDB" id="A0A0C2E712"/>
<dbReference type="STRING" id="226910.UCMB321_4599"/>
<dbReference type="Proteomes" id="UP000031535">
    <property type="component" value="Unassembled WGS sequence"/>
</dbReference>
<dbReference type="EMBL" id="JXDG01000059">
    <property type="protein sequence ID" value="KIH81669.1"/>
    <property type="molecule type" value="Genomic_DNA"/>
</dbReference>
<proteinExistence type="predicted"/>
<organism evidence="1 2">
    <name type="scientific">Pseudomonas batumici</name>
    <dbReference type="NCBI Taxonomy" id="226910"/>
    <lineage>
        <taxon>Bacteria</taxon>
        <taxon>Pseudomonadati</taxon>
        <taxon>Pseudomonadota</taxon>
        <taxon>Gammaproteobacteria</taxon>
        <taxon>Pseudomonadales</taxon>
        <taxon>Pseudomonadaceae</taxon>
        <taxon>Pseudomonas</taxon>
    </lineage>
</organism>